<reference evidence="1" key="1">
    <citation type="submission" date="2021-01" db="EMBL/GenBank/DDBJ databases">
        <authorList>
            <person name="Corre E."/>
            <person name="Pelletier E."/>
            <person name="Niang G."/>
            <person name="Scheremetjew M."/>
            <person name="Finn R."/>
            <person name="Kale V."/>
            <person name="Holt S."/>
            <person name="Cochrane G."/>
            <person name="Meng A."/>
            <person name="Brown T."/>
            <person name="Cohen L."/>
        </authorList>
    </citation>
    <scope>NUCLEOTIDE SEQUENCE</scope>
    <source>
        <strain evidence="1">CCCM811</strain>
    </source>
</reference>
<proteinExistence type="predicted"/>
<sequence length="346" mass="39324">MWTVQSGNYASLTDWEPMFSDPTAQWYLTTRNGEKILYIEADATNVEEALALGKEATDLSVAQASRGFRVLEMLANTKLVNPPDSIVRVFLADTRQKISPGGNKSLDLGEYVEQTKEADITIDATAPLLQEVMDWCEAVKPDPEAEEANGSKWKPGWFTEITGGNKEFKKTILFDTTNKDYHNVIAKTLSKVGYRIIDRGSIDPQASFHLPRLIYRETSADTISLFHTLITRRLADPSRCCIMIDSSRVVQELDYIGSQFQKFQPLEDDHDAPVAPRSATVQEGPIFKTICSAVIYDDLLRQVRIWTRMGYKPYEIQRELNQRFAPIFSLQKELEEEEDPIDIEED</sequence>
<dbReference type="EMBL" id="HBIV01002835">
    <property type="protein sequence ID" value="CAE0646576.1"/>
    <property type="molecule type" value="Transcribed_RNA"/>
</dbReference>
<organism evidence="1">
    <name type="scientific">Lotharella globosa</name>
    <dbReference type="NCBI Taxonomy" id="91324"/>
    <lineage>
        <taxon>Eukaryota</taxon>
        <taxon>Sar</taxon>
        <taxon>Rhizaria</taxon>
        <taxon>Cercozoa</taxon>
        <taxon>Chlorarachniophyceae</taxon>
        <taxon>Lotharella</taxon>
    </lineage>
</organism>
<protein>
    <submittedName>
        <fullName evidence="1">Uncharacterized protein</fullName>
    </submittedName>
</protein>
<name>A0A7S3YBG2_9EUKA</name>
<dbReference type="InterPro" id="IPR046627">
    <property type="entry name" value="DUF6739"/>
</dbReference>
<accession>A0A7S3YBG2</accession>
<dbReference type="AlphaFoldDB" id="A0A7S3YBG2"/>
<gene>
    <name evidence="1" type="ORF">LGLO00237_LOCUS1928</name>
</gene>
<evidence type="ECO:0000313" key="1">
    <source>
        <dbReference type="EMBL" id="CAE0646576.1"/>
    </source>
</evidence>
<dbReference type="Pfam" id="PF20524">
    <property type="entry name" value="DUF6739"/>
    <property type="match status" value="2"/>
</dbReference>